<accession>A0ABS5BXF4</accession>
<reference evidence="2 3" key="1">
    <citation type="submission" date="2021-04" db="EMBL/GenBank/DDBJ databases">
        <authorList>
            <person name="Ivanova A."/>
        </authorList>
    </citation>
    <scope>NUCLEOTIDE SEQUENCE [LARGE SCALE GENOMIC DNA]</scope>
    <source>
        <strain evidence="2 3">G18</strain>
    </source>
</reference>
<sequence length="202" mass="23017">MGWFQKLLQQVSIRRQPELKLELEPGSEPRLTDEQWRKLIQIHLAVAHAYVGREHERAEDAWEMREREGITEADAKLLFQEAVAEVQGNMEGGRRDGVLYSDLDHDGKLELLSFAIDWTDYVNRGMSEQTLNRIIENAVDGRPPERWQEPTLSEEKARSAEIGGETPQFPPPTPDPLAQIRQTVNAAKAQEQNKGKGIEPEV</sequence>
<keyword evidence="3" id="KW-1185">Reference proteome</keyword>
<dbReference type="RefSeq" id="WP_210658319.1">
    <property type="nucleotide sequence ID" value="NZ_JAGKQQ010000001.1"/>
</dbReference>
<feature type="compositionally biased region" description="Basic and acidic residues" evidence="1">
    <location>
        <begin position="142"/>
        <end position="159"/>
    </location>
</feature>
<name>A0ABS5BXF4_9BACT</name>
<evidence type="ECO:0008006" key="4">
    <source>
        <dbReference type="Google" id="ProtNLM"/>
    </source>
</evidence>
<evidence type="ECO:0000256" key="1">
    <source>
        <dbReference type="SAM" id="MobiDB-lite"/>
    </source>
</evidence>
<evidence type="ECO:0000313" key="3">
    <source>
        <dbReference type="Proteomes" id="UP000676565"/>
    </source>
</evidence>
<evidence type="ECO:0000313" key="2">
    <source>
        <dbReference type="EMBL" id="MBP3958384.1"/>
    </source>
</evidence>
<comment type="caution">
    <text evidence="2">The sequence shown here is derived from an EMBL/GenBank/DDBJ whole genome shotgun (WGS) entry which is preliminary data.</text>
</comment>
<feature type="region of interest" description="Disordered" evidence="1">
    <location>
        <begin position="141"/>
        <end position="178"/>
    </location>
</feature>
<gene>
    <name evidence="2" type="ORF">J8F10_24305</name>
</gene>
<protein>
    <recommendedName>
        <fullName evidence="4">EF-hand domain-containing protein</fullName>
    </recommendedName>
</protein>
<organism evidence="2 3">
    <name type="scientific">Gemmata palustris</name>
    <dbReference type="NCBI Taxonomy" id="2822762"/>
    <lineage>
        <taxon>Bacteria</taxon>
        <taxon>Pseudomonadati</taxon>
        <taxon>Planctomycetota</taxon>
        <taxon>Planctomycetia</taxon>
        <taxon>Gemmatales</taxon>
        <taxon>Gemmataceae</taxon>
        <taxon>Gemmata</taxon>
    </lineage>
</organism>
<proteinExistence type="predicted"/>
<dbReference type="Proteomes" id="UP000676565">
    <property type="component" value="Unassembled WGS sequence"/>
</dbReference>
<dbReference type="EMBL" id="JAGKQQ010000001">
    <property type="protein sequence ID" value="MBP3958384.1"/>
    <property type="molecule type" value="Genomic_DNA"/>
</dbReference>